<dbReference type="EMBL" id="MN739643">
    <property type="protein sequence ID" value="QHT17730.1"/>
    <property type="molecule type" value="Genomic_DNA"/>
</dbReference>
<name>A0A6C0DND6_9ZZZZ</name>
<proteinExistence type="predicted"/>
<evidence type="ECO:0000313" key="1">
    <source>
        <dbReference type="EMBL" id="QHT17730.1"/>
    </source>
</evidence>
<dbReference type="AlphaFoldDB" id="A0A6C0DND6"/>
<accession>A0A6C0DND6</accession>
<sequence length="207" mass="24359">MTSLYENHGKLWTVKETKQLMKEVKIMEINHIALLHKRTPNAIFLKLIREASKIAEEEEDDITLEDLSVITSLSPSKLLEGFKRIKYTRFDDDNIDDNNDDNYDKKLTKRVFLKLVKQAAVLADEEENLTLNELSTLTSLSPDKLLEGFKEINYTKFDEEEKEEDNNSFDDEYKYDNLQRAIVFTLILGGVAYFFKEYLKYLQMDYN</sequence>
<reference evidence="1" key="1">
    <citation type="journal article" date="2020" name="Nature">
        <title>Giant virus diversity and host interactions through global metagenomics.</title>
        <authorList>
            <person name="Schulz F."/>
            <person name="Roux S."/>
            <person name="Paez-Espino D."/>
            <person name="Jungbluth S."/>
            <person name="Walsh D.A."/>
            <person name="Denef V.J."/>
            <person name="McMahon K.D."/>
            <person name="Konstantinidis K.T."/>
            <person name="Eloe-Fadrosh E.A."/>
            <person name="Kyrpides N.C."/>
            <person name="Woyke T."/>
        </authorList>
    </citation>
    <scope>NUCLEOTIDE SEQUENCE</scope>
    <source>
        <strain evidence="1">GVMAG-M-3300023174-30</strain>
    </source>
</reference>
<organism evidence="1">
    <name type="scientific">viral metagenome</name>
    <dbReference type="NCBI Taxonomy" id="1070528"/>
    <lineage>
        <taxon>unclassified sequences</taxon>
        <taxon>metagenomes</taxon>
        <taxon>organismal metagenomes</taxon>
    </lineage>
</organism>
<protein>
    <submittedName>
        <fullName evidence="1">Uncharacterized protein</fullName>
    </submittedName>
</protein>